<dbReference type="EMBL" id="MZGU01000003">
    <property type="protein sequence ID" value="PWB86696.1"/>
    <property type="molecule type" value="Genomic_DNA"/>
</dbReference>
<sequence>MGIFSFRKKNKSKKRLKELTGGFTLSFEFMDYIQSVNLTISDGVSLKDQLNEEIDEYRLSPEEVETRLHELVYIYMKDSQKKELSKSELLKLVDDKRTYNNLYNMAFLLGIEEYWPDIRRNLVNSIHNNSVGSYFTLLTMFESSVLSLSDESIDFSKICQSGIIVSILKSYTEELNKDAELDPQKWRDLSEKFLKKQRGKKFSLKDTIRLLKDIIKWDFVEKIVFSPLDDDFDFRDFDKSFVVFKDEKLAKSYSYINKKESDVPNSLLTYSFITHELGIGICVIATARIDDSFKIFERDNFDTHLISSIKEYFKVPYGVYSGSIDIPFVEEYVSNIKTDAPQDLKEFRSITEIDDIRLNYFPDDIQVLFLNENGTNEVMWVRAEYLKDNNFYGTLLNTPYADFGVESGDIVKIELFELEKGKVRAIADLSDETPKDSTNYSIDDFNKIMTEIVDSLTGNPLVDKKLLVKYIHTYKKHPLSTELIREIAKLLYATLSEIEQKSYEKACDEENPLKDGLDEIKKILDKKDYKTAMNKAEQLHQSTYLEFKDDQIHEYHYFGNVIEETIFKKKFTHEKQLVMIPDYTDLLSFYYIYGFLLNHVGRHSDAKRILEIALDYNPVSLPVLLELCEVYKLREDFGYLKRTITEAFKYVYLKKDIAKLYRDLGYYYGKTNRYELSFAAYTLSLEFEWNTSTNAELTALSRKTNKIDLIKSINLLRQENIPISFNSEVISIVKNLAEEAKNNNLPEISSYLFNIYNEMTLNNKEKKSSNDSTKNNLFDKELLSFAHENTLDLPIERKKVSKSKKTQNNIIDDYLGGNVLNDNFINLLDSVELSVDAGLEIKKDLKSIFGNYKSDMKEFEKEFIFLINRYILINNSEKDSKQLTKEELKEKLNECYYKLLYFSKEDEWKTIESNLSKKIENDEIKSFNILTREFHNLKHLNPNKTMKFNVIYKQILIIMNKYPPVDNEDKIIKDLIIFSRDKTIFDFKLLEIQFNSLIYI</sequence>
<reference evidence="1 2" key="1">
    <citation type="submission" date="2017-03" db="EMBL/GenBank/DDBJ databases">
        <title>Genome sequence of Methanobrevibacter wosei.</title>
        <authorList>
            <person name="Poehlein A."/>
            <person name="Seedorf H."/>
            <person name="Daniel R."/>
        </authorList>
    </citation>
    <scope>NUCLEOTIDE SEQUENCE [LARGE SCALE GENOMIC DNA]</scope>
    <source>
        <strain evidence="1 2">DSM 11979</strain>
    </source>
</reference>
<dbReference type="OrthoDB" id="77591at2157"/>
<dbReference type="Gene3D" id="1.25.40.10">
    <property type="entry name" value="Tetratricopeptide repeat domain"/>
    <property type="match status" value="1"/>
</dbReference>
<dbReference type="AlphaFoldDB" id="A0A2U1S914"/>
<proteinExistence type="predicted"/>
<dbReference type="InterPro" id="IPR011990">
    <property type="entry name" value="TPR-like_helical_dom_sf"/>
</dbReference>
<name>A0A2U1S914_9EURY</name>
<organism evidence="1 2">
    <name type="scientific">Methanobrevibacter woesei</name>
    <dbReference type="NCBI Taxonomy" id="190976"/>
    <lineage>
        <taxon>Archaea</taxon>
        <taxon>Methanobacteriati</taxon>
        <taxon>Methanobacteriota</taxon>
        <taxon>Methanomada group</taxon>
        <taxon>Methanobacteria</taxon>
        <taxon>Methanobacteriales</taxon>
        <taxon>Methanobacteriaceae</taxon>
        <taxon>Methanobrevibacter</taxon>
    </lineage>
</organism>
<keyword evidence="2" id="KW-1185">Reference proteome</keyword>
<dbReference type="SUPFAM" id="SSF48452">
    <property type="entry name" value="TPR-like"/>
    <property type="match status" value="1"/>
</dbReference>
<dbReference type="RefSeq" id="WP_116669226.1">
    <property type="nucleotide sequence ID" value="NZ_MZGU01000003.1"/>
</dbReference>
<evidence type="ECO:0000313" key="2">
    <source>
        <dbReference type="Proteomes" id="UP000245577"/>
    </source>
</evidence>
<gene>
    <name evidence="1" type="ORF">MBBWO_04100</name>
</gene>
<evidence type="ECO:0000313" key="1">
    <source>
        <dbReference type="EMBL" id="PWB86696.1"/>
    </source>
</evidence>
<comment type="caution">
    <text evidence="1">The sequence shown here is derived from an EMBL/GenBank/DDBJ whole genome shotgun (WGS) entry which is preliminary data.</text>
</comment>
<dbReference type="Proteomes" id="UP000245577">
    <property type="component" value="Unassembled WGS sequence"/>
</dbReference>
<accession>A0A2U1S914</accession>
<protein>
    <submittedName>
        <fullName evidence="1">Uncharacterized protein</fullName>
    </submittedName>
</protein>